<dbReference type="Proteomes" id="UP000318995">
    <property type="component" value="Unassembled WGS sequence"/>
</dbReference>
<organism evidence="2 3">
    <name type="scientific">Botrimarina hoheduenensis</name>
    <dbReference type="NCBI Taxonomy" id="2528000"/>
    <lineage>
        <taxon>Bacteria</taxon>
        <taxon>Pseudomonadati</taxon>
        <taxon>Planctomycetota</taxon>
        <taxon>Planctomycetia</taxon>
        <taxon>Pirellulales</taxon>
        <taxon>Lacipirellulaceae</taxon>
        <taxon>Botrimarina</taxon>
    </lineage>
</organism>
<name>A0A5C5VXY9_9BACT</name>
<comment type="caution">
    <text evidence="2">The sequence shown here is derived from an EMBL/GenBank/DDBJ whole genome shotgun (WGS) entry which is preliminary data.</text>
</comment>
<gene>
    <name evidence="2" type="ORF">Pla111_24370</name>
</gene>
<dbReference type="AlphaFoldDB" id="A0A5C5VXY9"/>
<dbReference type="EMBL" id="SJPH01000004">
    <property type="protein sequence ID" value="TWT43486.1"/>
    <property type="molecule type" value="Genomic_DNA"/>
</dbReference>
<keyword evidence="1" id="KW-0812">Transmembrane</keyword>
<feature type="transmembrane region" description="Helical" evidence="1">
    <location>
        <begin position="6"/>
        <end position="27"/>
    </location>
</feature>
<keyword evidence="3" id="KW-1185">Reference proteome</keyword>
<sequence>MNTEGFYLVHAIYLIASHNIFSLMLIITSFGCECLFEPVPLVNI</sequence>
<keyword evidence="1" id="KW-1133">Transmembrane helix</keyword>
<evidence type="ECO:0000313" key="3">
    <source>
        <dbReference type="Proteomes" id="UP000318995"/>
    </source>
</evidence>
<reference evidence="2 3" key="1">
    <citation type="submission" date="2019-02" db="EMBL/GenBank/DDBJ databases">
        <title>Deep-cultivation of Planctomycetes and their phenomic and genomic characterization uncovers novel biology.</title>
        <authorList>
            <person name="Wiegand S."/>
            <person name="Jogler M."/>
            <person name="Boedeker C."/>
            <person name="Pinto D."/>
            <person name="Vollmers J."/>
            <person name="Rivas-Marin E."/>
            <person name="Kohn T."/>
            <person name="Peeters S.H."/>
            <person name="Heuer A."/>
            <person name="Rast P."/>
            <person name="Oberbeckmann S."/>
            <person name="Bunk B."/>
            <person name="Jeske O."/>
            <person name="Meyerdierks A."/>
            <person name="Storesund J.E."/>
            <person name="Kallscheuer N."/>
            <person name="Luecker S."/>
            <person name="Lage O.M."/>
            <person name="Pohl T."/>
            <person name="Merkel B.J."/>
            <person name="Hornburger P."/>
            <person name="Mueller R.-W."/>
            <person name="Bruemmer F."/>
            <person name="Labrenz M."/>
            <person name="Spormann A.M."/>
            <person name="Op Den Camp H."/>
            <person name="Overmann J."/>
            <person name="Amann R."/>
            <person name="Jetten M.S.M."/>
            <person name="Mascher T."/>
            <person name="Medema M.H."/>
            <person name="Devos D.P."/>
            <person name="Kaster A.-K."/>
            <person name="Ovreas L."/>
            <person name="Rohde M."/>
            <person name="Galperin M.Y."/>
            <person name="Jogler C."/>
        </authorList>
    </citation>
    <scope>NUCLEOTIDE SEQUENCE [LARGE SCALE GENOMIC DNA]</scope>
    <source>
        <strain evidence="2 3">Pla111</strain>
    </source>
</reference>
<keyword evidence="1" id="KW-0472">Membrane</keyword>
<accession>A0A5C5VXY9</accession>
<evidence type="ECO:0000313" key="2">
    <source>
        <dbReference type="EMBL" id="TWT43486.1"/>
    </source>
</evidence>
<protein>
    <submittedName>
        <fullName evidence="2">Uncharacterized protein</fullName>
    </submittedName>
</protein>
<evidence type="ECO:0000256" key="1">
    <source>
        <dbReference type="SAM" id="Phobius"/>
    </source>
</evidence>
<proteinExistence type="predicted"/>